<name>A0ABY4ENR4_9BACI</name>
<protein>
    <submittedName>
        <fullName evidence="1">NERD domain-containing protein</fullName>
    </submittedName>
</protein>
<evidence type="ECO:0000313" key="1">
    <source>
        <dbReference type="EMBL" id="UOQ46105.1"/>
    </source>
</evidence>
<dbReference type="RefSeq" id="WP_244713130.1">
    <property type="nucleotide sequence ID" value="NZ_CP095073.1"/>
</dbReference>
<reference evidence="1 2" key="1">
    <citation type="submission" date="2022-04" db="EMBL/GenBank/DDBJ databases">
        <title>Halobacillus sp. isolated from saltern.</title>
        <authorList>
            <person name="Won M."/>
            <person name="Lee C.-M."/>
            <person name="Woen H.-Y."/>
            <person name="Kwon S.-W."/>
        </authorList>
    </citation>
    <scope>NUCLEOTIDE SEQUENCE [LARGE SCALE GENOMIC DNA]</scope>
    <source>
        <strain evidence="1 2">SSBR10-3</strain>
    </source>
</reference>
<keyword evidence="2" id="KW-1185">Reference proteome</keyword>
<organism evidence="1 2">
    <name type="scientific">Halobacillus salinarum</name>
    <dbReference type="NCBI Taxonomy" id="2932257"/>
    <lineage>
        <taxon>Bacteria</taxon>
        <taxon>Bacillati</taxon>
        <taxon>Bacillota</taxon>
        <taxon>Bacilli</taxon>
        <taxon>Bacillales</taxon>
        <taxon>Bacillaceae</taxon>
        <taxon>Halobacillus</taxon>
    </lineage>
</organism>
<accession>A0ABY4ENR4</accession>
<dbReference type="EMBL" id="CP095073">
    <property type="protein sequence ID" value="UOQ46105.1"/>
    <property type="molecule type" value="Genomic_DNA"/>
</dbReference>
<proteinExistence type="predicted"/>
<dbReference type="Proteomes" id="UP000831787">
    <property type="component" value="Chromosome"/>
</dbReference>
<gene>
    <name evidence="1" type="ORF">MUN89_09410</name>
</gene>
<sequence length="297" mass="35160">MAQLIKLSDYISRYEVNIYQYPSKFIRLKQENWKKMKGLWEHGRSLDEPSQKDNTPLSIWKKISGRKEELEKDLDIREELPENLSDLKQYFLDGLFPFQLKWASTTLMQKSFLHKSYHQDEILKFFLQRFPDSYLIMYKPVVEMKNAKMDAEVILIGPASIEIIHYLSLPLAGKVHPSSEKMWKVEERGNMSKILSPLLSLHRSETYVRSVLNQYHIDFPYHKVVLAPELTFEEVQEPFNTSFIDESRYSEWLYGKRKPASPLKHEQLKAAEVLLQHSMTTAVKRPEWEEEEDSTDE</sequence>
<evidence type="ECO:0000313" key="2">
    <source>
        <dbReference type="Proteomes" id="UP000831787"/>
    </source>
</evidence>